<keyword evidence="2" id="KW-1185">Reference proteome</keyword>
<evidence type="ECO:0000313" key="1">
    <source>
        <dbReference type="EMBL" id="MFC0625668.1"/>
    </source>
</evidence>
<dbReference type="SUPFAM" id="SSF109854">
    <property type="entry name" value="DinB/YfiT-like putative metalloenzymes"/>
    <property type="match status" value="1"/>
</dbReference>
<dbReference type="EMBL" id="JBHLTC010000018">
    <property type="protein sequence ID" value="MFC0625668.1"/>
    <property type="molecule type" value="Genomic_DNA"/>
</dbReference>
<dbReference type="Pfam" id="PF04978">
    <property type="entry name" value="MST"/>
    <property type="match status" value="1"/>
</dbReference>
<gene>
    <name evidence="1" type="ORF">ACFFGN_16410</name>
</gene>
<comment type="caution">
    <text evidence="1">The sequence shown here is derived from an EMBL/GenBank/DDBJ whole genome shotgun (WGS) entry which is preliminary data.</text>
</comment>
<dbReference type="RefSeq" id="WP_380048313.1">
    <property type="nucleotide sequence ID" value="NZ_JBHLTC010000018.1"/>
</dbReference>
<dbReference type="Gene3D" id="1.20.120.450">
    <property type="entry name" value="dinb family like domain"/>
    <property type="match status" value="1"/>
</dbReference>
<dbReference type="InterPro" id="IPR034660">
    <property type="entry name" value="DinB/YfiT-like"/>
</dbReference>
<proteinExistence type="predicted"/>
<organism evidence="1 2">
    <name type="scientific">Kribbella deserti</name>
    <dbReference type="NCBI Taxonomy" id="1926257"/>
    <lineage>
        <taxon>Bacteria</taxon>
        <taxon>Bacillati</taxon>
        <taxon>Actinomycetota</taxon>
        <taxon>Actinomycetes</taxon>
        <taxon>Propionibacteriales</taxon>
        <taxon>Kribbellaceae</taxon>
        <taxon>Kribbella</taxon>
    </lineage>
</organism>
<name>A0ABV6QNE3_9ACTN</name>
<evidence type="ECO:0000313" key="2">
    <source>
        <dbReference type="Proteomes" id="UP001589890"/>
    </source>
</evidence>
<sequence length="54" mass="6095">MRLDCRPVSAPRGRLVCDLIEEYGRHTGHADLLREAVDGRTGEDPPRGWLPTRP</sequence>
<dbReference type="InterPro" id="IPR007061">
    <property type="entry name" value="MST-like"/>
</dbReference>
<protein>
    <submittedName>
        <fullName evidence="1">DUF664 domain-containing protein</fullName>
    </submittedName>
</protein>
<reference evidence="1 2" key="1">
    <citation type="submission" date="2024-09" db="EMBL/GenBank/DDBJ databases">
        <authorList>
            <person name="Sun Q."/>
            <person name="Mori K."/>
        </authorList>
    </citation>
    <scope>NUCLEOTIDE SEQUENCE [LARGE SCALE GENOMIC DNA]</scope>
    <source>
        <strain evidence="1 2">CGMCC 1.15906</strain>
    </source>
</reference>
<dbReference type="Proteomes" id="UP001589890">
    <property type="component" value="Unassembled WGS sequence"/>
</dbReference>
<accession>A0ABV6QNE3</accession>